<organism evidence="2 3">
    <name type="scientific">Amylocarpus encephaloides</name>
    <dbReference type="NCBI Taxonomy" id="45428"/>
    <lineage>
        <taxon>Eukaryota</taxon>
        <taxon>Fungi</taxon>
        <taxon>Dikarya</taxon>
        <taxon>Ascomycota</taxon>
        <taxon>Pezizomycotina</taxon>
        <taxon>Leotiomycetes</taxon>
        <taxon>Helotiales</taxon>
        <taxon>Helotiales incertae sedis</taxon>
        <taxon>Amylocarpus</taxon>
    </lineage>
</organism>
<keyword evidence="3" id="KW-1185">Reference proteome</keyword>
<evidence type="ECO:0000313" key="3">
    <source>
        <dbReference type="Proteomes" id="UP000824998"/>
    </source>
</evidence>
<dbReference type="Proteomes" id="UP000824998">
    <property type="component" value="Unassembled WGS sequence"/>
</dbReference>
<protein>
    <submittedName>
        <fullName evidence="2">Uncharacterized protein</fullName>
    </submittedName>
</protein>
<gene>
    <name evidence="2" type="ORF">BJ875DRAFT_547272</name>
</gene>
<sequence>MEHSRRHSERLKVEAGHVCIGCIIWLPAKGELNGEITCCCGGCSIPEKLEEAGYDHPVMIVNIHQRKGSSTIGDLVCDVVCITTFSGTTIEKYEVQRFRLPYLKRSLSIHHSNSEPPQDSHMKQLRLEKGKLRKQSYVRLKHVFRVDIGKLHTYKWRKSPAYKWRLSKESFDDLVHELDLPKPIYIETDVVVRTSKTRMQALARTQTPRTQTPRTPPPANSDPTISGERVLYTSRRERYDPPNQQYDHSSFFNATSTPASQEHDRYSIPVVPGSYQHYFNHQARTSVHNNQTHSQVGCDYGSISASHPPVTEQRSNTALRLPQYEGHTYPTEEEEDGTSWLGVGLGLAAALTMIWIWRKF</sequence>
<dbReference type="EMBL" id="MU251820">
    <property type="protein sequence ID" value="KAG9229063.1"/>
    <property type="molecule type" value="Genomic_DNA"/>
</dbReference>
<feature type="compositionally biased region" description="Low complexity" evidence="1">
    <location>
        <begin position="204"/>
        <end position="213"/>
    </location>
</feature>
<reference evidence="2" key="1">
    <citation type="journal article" date="2021" name="IMA Fungus">
        <title>Genomic characterization of three marine fungi, including Emericellopsis atlantica sp. nov. with signatures of a generalist lifestyle and marine biomass degradation.</title>
        <authorList>
            <person name="Hagestad O.C."/>
            <person name="Hou L."/>
            <person name="Andersen J.H."/>
            <person name="Hansen E.H."/>
            <person name="Altermark B."/>
            <person name="Li C."/>
            <person name="Kuhnert E."/>
            <person name="Cox R.J."/>
            <person name="Crous P.W."/>
            <person name="Spatafora J.W."/>
            <person name="Lail K."/>
            <person name="Amirebrahimi M."/>
            <person name="Lipzen A."/>
            <person name="Pangilinan J."/>
            <person name="Andreopoulos W."/>
            <person name="Hayes R.D."/>
            <person name="Ng V."/>
            <person name="Grigoriev I.V."/>
            <person name="Jackson S.A."/>
            <person name="Sutton T.D.S."/>
            <person name="Dobson A.D.W."/>
            <person name="Rama T."/>
        </authorList>
    </citation>
    <scope>NUCLEOTIDE SEQUENCE</scope>
    <source>
        <strain evidence="2">TRa018bII</strain>
    </source>
</reference>
<dbReference type="AlphaFoldDB" id="A0A9P8C061"/>
<evidence type="ECO:0000313" key="2">
    <source>
        <dbReference type="EMBL" id="KAG9229063.1"/>
    </source>
</evidence>
<dbReference type="PANTHER" id="PTHR37048">
    <property type="entry name" value="QUESTIONABLE PROTEIN"/>
    <property type="match status" value="1"/>
</dbReference>
<dbReference type="OrthoDB" id="3537171at2759"/>
<evidence type="ECO:0000256" key="1">
    <source>
        <dbReference type="SAM" id="MobiDB-lite"/>
    </source>
</evidence>
<dbReference type="PANTHER" id="PTHR37048:SF2">
    <property type="entry name" value="QUESTIONABLE PROTEIN"/>
    <property type="match status" value="1"/>
</dbReference>
<name>A0A9P8C061_9HELO</name>
<comment type="caution">
    <text evidence="2">The sequence shown here is derived from an EMBL/GenBank/DDBJ whole genome shotgun (WGS) entry which is preliminary data.</text>
</comment>
<accession>A0A9P8C061</accession>
<feature type="region of interest" description="Disordered" evidence="1">
    <location>
        <begin position="202"/>
        <end position="227"/>
    </location>
</feature>
<proteinExistence type="predicted"/>